<organism evidence="1 2">
    <name type="scientific">Ruminococcus bromii</name>
    <dbReference type="NCBI Taxonomy" id="40518"/>
    <lineage>
        <taxon>Bacteria</taxon>
        <taxon>Bacillati</taxon>
        <taxon>Bacillota</taxon>
        <taxon>Clostridia</taxon>
        <taxon>Eubacteriales</taxon>
        <taxon>Oscillospiraceae</taxon>
        <taxon>Ruminococcus</taxon>
    </lineage>
</organism>
<gene>
    <name evidence="1" type="ORF">E2N93_10810</name>
</gene>
<accession>A0ABT0NKN9</accession>
<reference evidence="1 2" key="1">
    <citation type="submission" date="2019-03" db="EMBL/GenBank/DDBJ databases">
        <authorList>
            <person name="Molinero N."/>
            <person name="Sanchez B."/>
            <person name="Walker A."/>
            <person name="Duncan S."/>
            <person name="Delgado S."/>
            <person name="Margolles A."/>
        </authorList>
    </citation>
    <scope>NUCLEOTIDE SEQUENCE [LARGE SCALE GENOMIC DNA]</scope>
    <source>
        <strain evidence="1 2">IPLA60002</strain>
    </source>
</reference>
<name>A0ABT0NKN9_9FIRM</name>
<proteinExistence type="predicted"/>
<dbReference type="RefSeq" id="WP_249377299.1">
    <property type="nucleotide sequence ID" value="NZ_SNUZ01000016.1"/>
</dbReference>
<sequence length="84" mass="9959">MQFATKNDFNFLKDKIPYAYEMVANIKEKGNLVYFDVEKTGDFQDEITMEIVDSGMDNEDTVNDNGKRMYKIYDEILYQKHNNI</sequence>
<dbReference type="EMBL" id="SNUZ01000016">
    <property type="protein sequence ID" value="MCL3788467.1"/>
    <property type="molecule type" value="Genomic_DNA"/>
</dbReference>
<keyword evidence="2" id="KW-1185">Reference proteome</keyword>
<protein>
    <submittedName>
        <fullName evidence="1">Uncharacterized protein</fullName>
    </submittedName>
</protein>
<evidence type="ECO:0000313" key="1">
    <source>
        <dbReference type="EMBL" id="MCL3788467.1"/>
    </source>
</evidence>
<comment type="caution">
    <text evidence="1">The sequence shown here is derived from an EMBL/GenBank/DDBJ whole genome shotgun (WGS) entry which is preliminary data.</text>
</comment>
<evidence type="ECO:0000313" key="2">
    <source>
        <dbReference type="Proteomes" id="UP001056693"/>
    </source>
</evidence>
<dbReference type="Proteomes" id="UP001056693">
    <property type="component" value="Unassembled WGS sequence"/>
</dbReference>